<protein>
    <submittedName>
        <fullName evidence="1">Helix-turn-helix domain-containing protein</fullName>
    </submittedName>
</protein>
<name>A0ABX1L333_9LACO</name>
<dbReference type="EMBL" id="JAAXLJ010000035">
    <property type="protein sequence ID" value="NLR19608.1"/>
    <property type="molecule type" value="Genomic_DNA"/>
</dbReference>
<keyword evidence="2" id="KW-1185">Reference proteome</keyword>
<reference evidence="1 2" key="1">
    <citation type="submission" date="2020-04" db="EMBL/GenBank/DDBJ databases">
        <title>A novel species of genus Lactobacillus that was isolated from fermented food Zha-chili.</title>
        <authorList>
            <person name="Zhang Z."/>
        </authorList>
    </citation>
    <scope>NUCLEOTIDE SEQUENCE [LARGE SCALE GENOMIC DNA]</scope>
    <source>
        <strain evidence="2">HBUAS51383</strain>
    </source>
</reference>
<gene>
    <name evidence="1" type="ORF">HC026_11990</name>
</gene>
<dbReference type="RefSeq" id="WP_168926149.1">
    <property type="nucleotide sequence ID" value="NZ_JAAXLJ010000035.1"/>
</dbReference>
<proteinExistence type="predicted"/>
<accession>A0ABX1L333</accession>
<comment type="caution">
    <text evidence="1">The sequence shown here is derived from an EMBL/GenBank/DDBJ whole genome shotgun (WGS) entry which is preliminary data.</text>
</comment>
<evidence type="ECO:0000313" key="1">
    <source>
        <dbReference type="EMBL" id="NLR19608.1"/>
    </source>
</evidence>
<dbReference type="Proteomes" id="UP000763447">
    <property type="component" value="Unassembled WGS sequence"/>
</dbReference>
<evidence type="ECO:0000313" key="2">
    <source>
        <dbReference type="Proteomes" id="UP000763447"/>
    </source>
</evidence>
<organism evidence="1 2">
    <name type="scientific">Secundilactobacillus angelensis</name>
    <dbReference type="NCBI Taxonomy" id="2722706"/>
    <lineage>
        <taxon>Bacteria</taxon>
        <taxon>Bacillati</taxon>
        <taxon>Bacillota</taxon>
        <taxon>Bacilli</taxon>
        <taxon>Lactobacillales</taxon>
        <taxon>Lactobacillaceae</taxon>
        <taxon>Secundilactobacillus</taxon>
    </lineage>
</organism>
<sequence length="99" mass="10582">MSDTLQVVLPPDASEQLRLQFVALLNSSVEEVKKASAGQLGDWLKGKTGVAAYLGISTATVTKMVNQGLPEHFIEAAPSLTFFSKSEVNSFILNDGVNN</sequence>